<evidence type="ECO:0000313" key="1">
    <source>
        <dbReference type="EMBL" id="VWC52300.1"/>
    </source>
</evidence>
<dbReference type="AlphaFoldDB" id="A0A6P2SNH7"/>
<name>A0A6P2SNH7_BURL3</name>
<evidence type="ECO:0000313" key="2">
    <source>
        <dbReference type="Proteomes" id="UP000494218"/>
    </source>
</evidence>
<gene>
    <name evidence="1" type="ORF">BLA23254_07999</name>
</gene>
<organism evidence="1 2">
    <name type="scientific">Burkholderia lata (strain ATCC 17760 / DSM 23089 / LMG 22485 / NCIMB 9086 / R18194 / 383)</name>
    <dbReference type="NCBI Taxonomy" id="482957"/>
    <lineage>
        <taxon>Bacteria</taxon>
        <taxon>Pseudomonadati</taxon>
        <taxon>Pseudomonadota</taxon>
        <taxon>Betaproteobacteria</taxon>
        <taxon>Burkholderiales</taxon>
        <taxon>Burkholderiaceae</taxon>
        <taxon>Burkholderia</taxon>
        <taxon>Burkholderia cepacia complex</taxon>
    </lineage>
</organism>
<dbReference type="Proteomes" id="UP000494218">
    <property type="component" value="Unassembled WGS sequence"/>
</dbReference>
<reference evidence="1 2" key="1">
    <citation type="submission" date="2019-09" db="EMBL/GenBank/DDBJ databases">
        <authorList>
            <person name="Depoorter E."/>
        </authorList>
    </citation>
    <scope>NUCLEOTIDE SEQUENCE [LARGE SCALE GENOMIC DNA]</scope>
    <source>
        <strain evidence="1">LMG 23254</strain>
    </source>
</reference>
<sequence length="103" mass="11785">MMVVAIFFNQAVDHIFYPLAGLGKRIAGRLRRKEFAGGFPKLEELIEEIFAITEVVIEPPSRYAEAPRETINFDSSWSFFDKGAPRCLKPGWGSYFWRASNHS</sequence>
<dbReference type="EMBL" id="CABVPW010000084">
    <property type="protein sequence ID" value="VWC52300.1"/>
    <property type="molecule type" value="Genomic_DNA"/>
</dbReference>
<accession>A0A6P2SNH7</accession>
<protein>
    <submittedName>
        <fullName evidence="1">Uncharacterized protein</fullName>
    </submittedName>
</protein>
<proteinExistence type="predicted"/>